<proteinExistence type="predicted"/>
<keyword evidence="4" id="KW-1185">Reference proteome</keyword>
<dbReference type="CDD" id="cd03139">
    <property type="entry name" value="GATase1_PfpI_2"/>
    <property type="match status" value="1"/>
</dbReference>
<keyword evidence="3" id="KW-0315">Glutamine amidotransferase</keyword>
<feature type="compositionally biased region" description="Pro residues" evidence="1">
    <location>
        <begin position="215"/>
        <end position="231"/>
    </location>
</feature>
<comment type="caution">
    <text evidence="3">The sequence shown here is derived from an EMBL/GenBank/DDBJ whole genome shotgun (WGS) entry which is preliminary data.</text>
</comment>
<protein>
    <submittedName>
        <fullName evidence="3">Glutamine amidotransferase</fullName>
    </submittedName>
</protein>
<dbReference type="Pfam" id="PF01965">
    <property type="entry name" value="DJ-1_PfpI"/>
    <property type="match status" value="1"/>
</dbReference>
<evidence type="ECO:0000259" key="2">
    <source>
        <dbReference type="Pfam" id="PF01965"/>
    </source>
</evidence>
<feature type="region of interest" description="Disordered" evidence="1">
    <location>
        <begin position="190"/>
        <end position="231"/>
    </location>
</feature>
<dbReference type="SUPFAM" id="SSF52317">
    <property type="entry name" value="Class I glutamine amidotransferase-like"/>
    <property type="match status" value="1"/>
</dbReference>
<feature type="domain" description="DJ-1/PfpI" evidence="2">
    <location>
        <begin position="10"/>
        <end position="169"/>
    </location>
</feature>
<dbReference type="PANTHER" id="PTHR43130">
    <property type="entry name" value="ARAC-FAMILY TRANSCRIPTIONAL REGULATOR"/>
    <property type="match status" value="1"/>
</dbReference>
<dbReference type="EMBL" id="BMNG01000003">
    <property type="protein sequence ID" value="GGO39010.1"/>
    <property type="molecule type" value="Genomic_DNA"/>
</dbReference>
<dbReference type="Proteomes" id="UP000656881">
    <property type="component" value="Unassembled WGS sequence"/>
</dbReference>
<name>A0ABQ2LL13_9ACTN</name>
<accession>A0ABQ2LL13</accession>
<reference evidence="4" key="1">
    <citation type="journal article" date="2019" name="Int. J. Syst. Evol. Microbiol.">
        <title>The Global Catalogue of Microorganisms (GCM) 10K type strain sequencing project: providing services to taxonomists for standard genome sequencing and annotation.</title>
        <authorList>
            <consortium name="The Broad Institute Genomics Platform"/>
            <consortium name="The Broad Institute Genome Sequencing Center for Infectious Disease"/>
            <person name="Wu L."/>
            <person name="Ma J."/>
        </authorList>
    </citation>
    <scope>NUCLEOTIDE SEQUENCE [LARGE SCALE GENOMIC DNA]</scope>
    <source>
        <strain evidence="4">CGMCC 4.7349</strain>
    </source>
</reference>
<evidence type="ECO:0000313" key="3">
    <source>
        <dbReference type="EMBL" id="GGO39010.1"/>
    </source>
</evidence>
<evidence type="ECO:0000256" key="1">
    <source>
        <dbReference type="SAM" id="MobiDB-lite"/>
    </source>
</evidence>
<dbReference type="PANTHER" id="PTHR43130:SF2">
    <property type="entry name" value="DJ-1_PFPI DOMAIN-CONTAINING PROTEIN"/>
    <property type="match status" value="1"/>
</dbReference>
<dbReference type="InterPro" id="IPR029062">
    <property type="entry name" value="Class_I_gatase-like"/>
</dbReference>
<dbReference type="InterPro" id="IPR002818">
    <property type="entry name" value="DJ-1/PfpI"/>
</dbReference>
<dbReference type="Gene3D" id="3.40.50.880">
    <property type="match status" value="1"/>
</dbReference>
<dbReference type="InterPro" id="IPR052158">
    <property type="entry name" value="INH-QAR"/>
</dbReference>
<organism evidence="3 4">
    <name type="scientific">Streptomyces lasiicapitis</name>
    <dbReference type="NCBI Taxonomy" id="1923961"/>
    <lineage>
        <taxon>Bacteria</taxon>
        <taxon>Bacillati</taxon>
        <taxon>Actinomycetota</taxon>
        <taxon>Actinomycetes</taxon>
        <taxon>Kitasatosporales</taxon>
        <taxon>Streptomycetaceae</taxon>
        <taxon>Streptomyces</taxon>
    </lineage>
</organism>
<sequence length="231" mass="24408">MVATPRRTDIVIPLFDHFEPLDAIGPYEILAYVPGATVRFVTAEPGLVQDVLGSLPVHVPTGYAEVEQCDVLLIPGGGSFKAMVDDADFLGWVRRTHAGTRFTTSVCTGSLVLGAAGLLDGLTATTHWDAAADLESYGAVYTPERVVRQGRVITSAGVSSGIDMAVRLAALLTDDVTAQAIQLYTEYDPQPPFDTGSVAKAPPEVLERARALSPPTSPSPRRSPAPPRSPG</sequence>
<evidence type="ECO:0000313" key="4">
    <source>
        <dbReference type="Proteomes" id="UP000656881"/>
    </source>
</evidence>
<gene>
    <name evidence="3" type="ORF">GCM10012286_14830</name>
</gene>